<accession>A0A2P2NV32</accession>
<evidence type="ECO:0000313" key="1">
    <source>
        <dbReference type="EMBL" id="MBX46366.1"/>
    </source>
</evidence>
<proteinExistence type="predicted"/>
<protein>
    <submittedName>
        <fullName evidence="1">Uncharacterized protein</fullName>
    </submittedName>
</protein>
<organism evidence="1">
    <name type="scientific">Rhizophora mucronata</name>
    <name type="common">Asiatic mangrove</name>
    <dbReference type="NCBI Taxonomy" id="61149"/>
    <lineage>
        <taxon>Eukaryota</taxon>
        <taxon>Viridiplantae</taxon>
        <taxon>Streptophyta</taxon>
        <taxon>Embryophyta</taxon>
        <taxon>Tracheophyta</taxon>
        <taxon>Spermatophyta</taxon>
        <taxon>Magnoliopsida</taxon>
        <taxon>eudicotyledons</taxon>
        <taxon>Gunneridae</taxon>
        <taxon>Pentapetalae</taxon>
        <taxon>rosids</taxon>
        <taxon>fabids</taxon>
        <taxon>Malpighiales</taxon>
        <taxon>Rhizophoraceae</taxon>
        <taxon>Rhizophora</taxon>
    </lineage>
</organism>
<reference evidence="1" key="1">
    <citation type="submission" date="2018-02" db="EMBL/GenBank/DDBJ databases">
        <title>Rhizophora mucronata_Transcriptome.</title>
        <authorList>
            <person name="Meera S.P."/>
            <person name="Sreeshan A."/>
            <person name="Augustine A."/>
        </authorList>
    </citation>
    <scope>NUCLEOTIDE SEQUENCE</scope>
    <source>
        <tissue evidence="1">Leaf</tissue>
    </source>
</reference>
<dbReference type="AlphaFoldDB" id="A0A2P2NV32"/>
<dbReference type="EMBL" id="GGEC01065882">
    <property type="protein sequence ID" value="MBX46366.1"/>
    <property type="molecule type" value="Transcribed_RNA"/>
</dbReference>
<sequence>METLVANIPLTNSSLHHHSQTFIRNHCLTSLPECYYHFGRFVRGIF</sequence>
<name>A0A2P2NV32_RHIMU</name>